<feature type="domain" description="WW" evidence="2">
    <location>
        <begin position="60"/>
        <end position="93"/>
    </location>
</feature>
<keyword evidence="4" id="KW-1185">Reference proteome</keyword>
<dbReference type="AlphaFoldDB" id="A0A9D4TKW4"/>
<evidence type="ECO:0000259" key="2">
    <source>
        <dbReference type="PROSITE" id="PS50020"/>
    </source>
</evidence>
<feature type="signal peptide" evidence="1">
    <location>
        <begin position="1"/>
        <end position="21"/>
    </location>
</feature>
<name>A0A9D4TKW4_CHLVU</name>
<dbReference type="InterPro" id="IPR036020">
    <property type="entry name" value="WW_dom_sf"/>
</dbReference>
<dbReference type="InterPro" id="IPR001202">
    <property type="entry name" value="WW_dom"/>
</dbReference>
<keyword evidence="1" id="KW-0732">Signal</keyword>
<protein>
    <recommendedName>
        <fullName evidence="2">WW domain-containing protein</fullName>
    </recommendedName>
</protein>
<dbReference type="OrthoDB" id="187617at2759"/>
<feature type="chain" id="PRO_5038691690" description="WW domain-containing protein" evidence="1">
    <location>
        <begin position="22"/>
        <end position="146"/>
    </location>
</feature>
<feature type="domain" description="WW" evidence="2">
    <location>
        <begin position="90"/>
        <end position="124"/>
    </location>
</feature>
<evidence type="ECO:0000313" key="3">
    <source>
        <dbReference type="EMBL" id="KAI3428269.1"/>
    </source>
</evidence>
<comment type="caution">
    <text evidence="3">The sequence shown here is derived from an EMBL/GenBank/DDBJ whole genome shotgun (WGS) entry which is preliminary data.</text>
</comment>
<reference evidence="3" key="1">
    <citation type="journal article" date="2019" name="Plant J.">
        <title>Chlorella vulgaris genome assembly and annotation reveals the molecular basis for metabolic acclimation to high light conditions.</title>
        <authorList>
            <person name="Cecchin M."/>
            <person name="Marcolungo L."/>
            <person name="Rossato M."/>
            <person name="Girolomoni L."/>
            <person name="Cosentino E."/>
            <person name="Cuine S."/>
            <person name="Li-Beisson Y."/>
            <person name="Delledonne M."/>
            <person name="Ballottari M."/>
        </authorList>
    </citation>
    <scope>NUCLEOTIDE SEQUENCE</scope>
    <source>
        <strain evidence="3">211/11P</strain>
    </source>
</reference>
<reference evidence="3" key="2">
    <citation type="submission" date="2020-11" db="EMBL/GenBank/DDBJ databases">
        <authorList>
            <person name="Cecchin M."/>
            <person name="Marcolungo L."/>
            <person name="Rossato M."/>
            <person name="Girolomoni L."/>
            <person name="Cosentino E."/>
            <person name="Cuine S."/>
            <person name="Li-Beisson Y."/>
            <person name="Delledonne M."/>
            <person name="Ballottari M."/>
        </authorList>
    </citation>
    <scope>NUCLEOTIDE SEQUENCE</scope>
    <source>
        <strain evidence="3">211/11P</strain>
        <tissue evidence="3">Whole cell</tissue>
    </source>
</reference>
<evidence type="ECO:0000313" key="4">
    <source>
        <dbReference type="Proteomes" id="UP001055712"/>
    </source>
</evidence>
<dbReference type="Pfam" id="PF00397">
    <property type="entry name" value="WW"/>
    <property type="match status" value="2"/>
</dbReference>
<dbReference type="Gene3D" id="2.20.70.10">
    <property type="match status" value="2"/>
</dbReference>
<gene>
    <name evidence="3" type="ORF">D9Q98_006648</name>
</gene>
<dbReference type="CDD" id="cd00201">
    <property type="entry name" value="WW"/>
    <property type="match status" value="2"/>
</dbReference>
<dbReference type="SMART" id="SM00456">
    <property type="entry name" value="WW"/>
    <property type="match status" value="2"/>
</dbReference>
<evidence type="ECO:0000256" key="1">
    <source>
        <dbReference type="SAM" id="SignalP"/>
    </source>
</evidence>
<dbReference type="PROSITE" id="PS50020">
    <property type="entry name" value="WW_DOMAIN_2"/>
    <property type="match status" value="2"/>
</dbReference>
<dbReference type="EMBL" id="SIDB01000009">
    <property type="protein sequence ID" value="KAI3428269.1"/>
    <property type="molecule type" value="Genomic_DNA"/>
</dbReference>
<dbReference type="PROSITE" id="PS01159">
    <property type="entry name" value="WW_DOMAIN_1"/>
    <property type="match status" value="1"/>
</dbReference>
<accession>A0A9D4TKW4</accession>
<dbReference type="SUPFAM" id="SSF51045">
    <property type="entry name" value="WW domain"/>
    <property type="match status" value="2"/>
</dbReference>
<organism evidence="3 4">
    <name type="scientific">Chlorella vulgaris</name>
    <name type="common">Green alga</name>
    <dbReference type="NCBI Taxonomy" id="3077"/>
    <lineage>
        <taxon>Eukaryota</taxon>
        <taxon>Viridiplantae</taxon>
        <taxon>Chlorophyta</taxon>
        <taxon>core chlorophytes</taxon>
        <taxon>Trebouxiophyceae</taxon>
        <taxon>Chlorellales</taxon>
        <taxon>Chlorellaceae</taxon>
        <taxon>Chlorella clade</taxon>
        <taxon>Chlorella</taxon>
    </lineage>
</organism>
<dbReference type="Proteomes" id="UP001055712">
    <property type="component" value="Unassembled WGS sequence"/>
</dbReference>
<proteinExistence type="predicted"/>
<sequence>MRRHVAVACLFCGLLVTAVNAASEADEYGLELDDTLPEEVLPPLEERSHYWFNDLTSESQWAKPGYEYTDPGSGKVYYMDPDTKETSWEKPDSLKWTAVEDIEAKTTYYHNEATGVSQWEKPAMFAWRLVAVEDGDPPREDGDEEL</sequence>